<dbReference type="SUPFAM" id="SSF47954">
    <property type="entry name" value="Cyclin-like"/>
    <property type="match status" value="1"/>
</dbReference>
<dbReference type="Proteomes" id="UP000030408">
    <property type="component" value="Unassembled WGS sequence"/>
</dbReference>
<dbReference type="RefSeq" id="WP_036203790.1">
    <property type="nucleotide sequence ID" value="NZ_AVCY01000001.1"/>
</dbReference>
<proteinExistence type="predicted"/>
<evidence type="ECO:0000313" key="2">
    <source>
        <dbReference type="Proteomes" id="UP000030408"/>
    </source>
</evidence>
<name>A0A0A3HNQ7_9BACL</name>
<dbReference type="SUPFAM" id="SSF103642">
    <property type="entry name" value="Sec-C motif"/>
    <property type="match status" value="1"/>
</dbReference>
<evidence type="ECO:0000313" key="1">
    <source>
        <dbReference type="EMBL" id="KGR74201.1"/>
    </source>
</evidence>
<dbReference type="InterPro" id="IPR036915">
    <property type="entry name" value="Cyclin-like_sf"/>
</dbReference>
<sequence length="328" mass="37930">MIGRNDPCLCGSGKKYKKCCEGKQQITTEKVFLDEIEHVLQTFYNVYPEKKDIKDYINIVSDWSPKLESHLQRELIEAVALDDFFFHKRLDIWTNYIKRTIKKMIRPKMVELLNSWNQPFLFIGEVVAIEEKYFKAVHALTKEELFIRRESNRVIPEGMQVFSFLLPDGSEVDNQFLAVSTLIFFPENYKQAFSNFAAQFDEANESVEQYLQNNHLDFWVGLVDSGYSGEEYSSFEIEVVDLAKQFLEEKEIDAPLLLVSLEDYLVEKKPKARKPAAIAAGAIRFAQERNLLSGASFTIKEIAENFGVSSSSLNKYYQELLEYNAVLV</sequence>
<dbReference type="InterPro" id="IPR004027">
    <property type="entry name" value="SEC_C_motif"/>
</dbReference>
<dbReference type="AlphaFoldDB" id="A0A0A3HNQ7"/>
<dbReference type="OrthoDB" id="6399948at2"/>
<dbReference type="EMBL" id="JPVO01000055">
    <property type="protein sequence ID" value="KGR74201.1"/>
    <property type="molecule type" value="Genomic_DNA"/>
</dbReference>
<comment type="caution">
    <text evidence="1">The sequence shown here is derived from an EMBL/GenBank/DDBJ whole genome shotgun (WGS) entry which is preliminary data.</text>
</comment>
<accession>A0A0A3HNQ7</accession>
<organism evidence="1 2">
    <name type="scientific">Ureibacillus sinduriensis BLB-1 = JCM 15800</name>
    <dbReference type="NCBI Taxonomy" id="1384057"/>
    <lineage>
        <taxon>Bacteria</taxon>
        <taxon>Bacillati</taxon>
        <taxon>Bacillota</taxon>
        <taxon>Bacilli</taxon>
        <taxon>Bacillales</taxon>
        <taxon>Caryophanaceae</taxon>
        <taxon>Ureibacillus</taxon>
    </lineage>
</organism>
<dbReference type="eggNOG" id="COG3012">
    <property type="taxonomic scope" value="Bacteria"/>
</dbReference>
<reference evidence="1 2" key="1">
    <citation type="submission" date="2014-02" db="EMBL/GenBank/DDBJ databases">
        <title>Draft genome sequence of Lysinibacillus sinduriensis JCM 15800.</title>
        <authorList>
            <person name="Zhang F."/>
            <person name="Wang G."/>
            <person name="Zhang L."/>
        </authorList>
    </citation>
    <scope>NUCLEOTIDE SEQUENCE [LARGE SCALE GENOMIC DNA]</scope>
    <source>
        <strain evidence="1 2">JCM 15800</strain>
    </source>
</reference>
<keyword evidence="2" id="KW-1185">Reference proteome</keyword>
<dbReference type="Pfam" id="PF02810">
    <property type="entry name" value="SEC-C"/>
    <property type="match status" value="1"/>
</dbReference>
<protein>
    <submittedName>
        <fullName evidence="1">Metal-binding protein</fullName>
    </submittedName>
</protein>
<dbReference type="STRING" id="1384057.CD33_19630"/>
<gene>
    <name evidence="1" type="ORF">CD33_19630</name>
</gene>
<dbReference type="Gene3D" id="3.10.450.50">
    <property type="match status" value="1"/>
</dbReference>
<dbReference type="Gene3D" id="1.10.472.10">
    <property type="entry name" value="Cyclin-like"/>
    <property type="match status" value="1"/>
</dbReference>